<feature type="domain" description="Peptidase M1 membrane alanine aminopeptidase" evidence="10">
    <location>
        <begin position="335"/>
        <end position="563"/>
    </location>
</feature>
<dbReference type="InterPro" id="IPR012779">
    <property type="entry name" value="Peptidase_M1_pepN"/>
</dbReference>
<protein>
    <recommendedName>
        <fullName evidence="15">Aminopeptidase</fullName>
    </recommendedName>
</protein>
<dbReference type="GO" id="GO:0004177">
    <property type="term" value="F:aminopeptidase activity"/>
    <property type="evidence" value="ECO:0007669"/>
    <property type="project" value="UniProtKB-KW"/>
</dbReference>
<keyword evidence="14" id="KW-1185">Reference proteome</keyword>
<dbReference type="Gene3D" id="2.60.40.1840">
    <property type="match status" value="1"/>
</dbReference>
<feature type="region of interest" description="Disordered" evidence="9">
    <location>
        <begin position="1029"/>
        <end position="1073"/>
    </location>
</feature>
<evidence type="ECO:0000256" key="3">
    <source>
        <dbReference type="ARBA" id="ARBA00022438"/>
    </source>
</evidence>
<evidence type="ECO:0000259" key="10">
    <source>
        <dbReference type="Pfam" id="PF01433"/>
    </source>
</evidence>
<evidence type="ECO:0008006" key="15">
    <source>
        <dbReference type="Google" id="ProtNLM"/>
    </source>
</evidence>
<dbReference type="FunFam" id="3.30.2010.30:FF:000002">
    <property type="entry name" value="Putative aminopeptidase N"/>
    <property type="match status" value="1"/>
</dbReference>
<evidence type="ECO:0000256" key="1">
    <source>
        <dbReference type="ARBA" id="ARBA00001947"/>
    </source>
</evidence>
<comment type="cofactor">
    <cofactor evidence="1">
        <name>Zn(2+)</name>
        <dbReference type="ChEBI" id="CHEBI:29105"/>
    </cofactor>
</comment>
<gene>
    <name evidence="13" type="ORF">CYCCA115_LOCUS2979</name>
</gene>
<dbReference type="InterPro" id="IPR024601">
    <property type="entry name" value="Peptidase_M1_pepN_C"/>
</dbReference>
<dbReference type="InterPro" id="IPR037144">
    <property type="entry name" value="Peptidase_M1_pepN_C_sf"/>
</dbReference>
<reference evidence="13" key="1">
    <citation type="submission" date="2023-08" db="EMBL/GenBank/DDBJ databases">
        <authorList>
            <person name="Audoor S."/>
            <person name="Bilcke G."/>
        </authorList>
    </citation>
    <scope>NUCLEOTIDE SEQUENCE</scope>
</reference>
<dbReference type="GO" id="GO:0008270">
    <property type="term" value="F:zinc ion binding"/>
    <property type="evidence" value="ECO:0007669"/>
    <property type="project" value="InterPro"/>
</dbReference>
<dbReference type="PANTHER" id="PTHR46322">
    <property type="entry name" value="PUROMYCIN-SENSITIVE AMINOPEPTIDASE"/>
    <property type="match status" value="1"/>
</dbReference>
<evidence type="ECO:0000259" key="12">
    <source>
        <dbReference type="Pfam" id="PF17432"/>
    </source>
</evidence>
<dbReference type="InterPro" id="IPR042097">
    <property type="entry name" value="Aminopeptidase_N-like_N_sf"/>
</dbReference>
<evidence type="ECO:0000256" key="8">
    <source>
        <dbReference type="ARBA" id="ARBA00023049"/>
    </source>
</evidence>
<dbReference type="InterPro" id="IPR035414">
    <property type="entry name" value="Peptidase_M1_pepN_Ig-like"/>
</dbReference>
<comment type="similarity">
    <text evidence="2">Belongs to the peptidase M1 family.</text>
</comment>
<dbReference type="GO" id="GO:0006508">
    <property type="term" value="P:proteolysis"/>
    <property type="evidence" value="ECO:0007669"/>
    <property type="project" value="UniProtKB-KW"/>
</dbReference>
<evidence type="ECO:0000256" key="4">
    <source>
        <dbReference type="ARBA" id="ARBA00022670"/>
    </source>
</evidence>
<keyword evidence="6" id="KW-0378">Hydrolase</keyword>
<evidence type="ECO:0000256" key="9">
    <source>
        <dbReference type="SAM" id="MobiDB-lite"/>
    </source>
</evidence>
<dbReference type="Gene3D" id="1.10.390.10">
    <property type="entry name" value="Neutral Protease Domain 2"/>
    <property type="match status" value="1"/>
</dbReference>
<dbReference type="Gene3D" id="3.30.2010.30">
    <property type="match status" value="1"/>
</dbReference>
<accession>A0AAD2FD44</accession>
<dbReference type="Pfam" id="PF01433">
    <property type="entry name" value="Peptidase_M1"/>
    <property type="match status" value="1"/>
</dbReference>
<keyword evidence="3" id="KW-0031">Aminopeptidase</keyword>
<dbReference type="InterPro" id="IPR027268">
    <property type="entry name" value="Peptidase_M4/M1_CTD_sf"/>
</dbReference>
<proteinExistence type="inferred from homology"/>
<name>A0AAD2FD44_9STRA</name>
<dbReference type="PANTHER" id="PTHR46322:SF1">
    <property type="entry name" value="PUROMYCIN-SENSITIVE AMINOPEPTIDASE"/>
    <property type="match status" value="1"/>
</dbReference>
<feature type="domain" description="Peptidase M1 alanyl aminopeptidase C-terminal" evidence="12">
    <location>
        <begin position="682"/>
        <end position="1024"/>
    </location>
</feature>
<keyword evidence="5" id="KW-0479">Metal-binding</keyword>
<dbReference type="NCBIfam" id="TIGR02414">
    <property type="entry name" value="pepN_proteo"/>
    <property type="match status" value="1"/>
</dbReference>
<feature type="region of interest" description="Disordered" evidence="9">
    <location>
        <begin position="65"/>
        <end position="91"/>
    </location>
</feature>
<dbReference type="GO" id="GO:0008237">
    <property type="term" value="F:metallopeptidase activity"/>
    <property type="evidence" value="ECO:0007669"/>
    <property type="project" value="UniProtKB-KW"/>
</dbReference>
<organism evidence="13 14">
    <name type="scientific">Cylindrotheca closterium</name>
    <dbReference type="NCBI Taxonomy" id="2856"/>
    <lineage>
        <taxon>Eukaryota</taxon>
        <taxon>Sar</taxon>
        <taxon>Stramenopiles</taxon>
        <taxon>Ochrophyta</taxon>
        <taxon>Bacillariophyta</taxon>
        <taxon>Bacillariophyceae</taxon>
        <taxon>Bacillariophycidae</taxon>
        <taxon>Bacillariales</taxon>
        <taxon>Bacillariaceae</taxon>
        <taxon>Cylindrotheca</taxon>
    </lineage>
</organism>
<evidence type="ECO:0000259" key="11">
    <source>
        <dbReference type="Pfam" id="PF11940"/>
    </source>
</evidence>
<dbReference type="AlphaFoldDB" id="A0AAD2FD44"/>
<feature type="domain" description="Peptidase M1 alanyl aminopeptidase Ig-like fold" evidence="11">
    <location>
        <begin position="574"/>
        <end position="667"/>
    </location>
</feature>
<comment type="caution">
    <text evidence="13">The sequence shown here is derived from an EMBL/GenBank/DDBJ whole genome shotgun (WGS) entry which is preliminary data.</text>
</comment>
<evidence type="ECO:0000256" key="5">
    <source>
        <dbReference type="ARBA" id="ARBA00022723"/>
    </source>
</evidence>
<evidence type="ECO:0000313" key="14">
    <source>
        <dbReference type="Proteomes" id="UP001295423"/>
    </source>
</evidence>
<dbReference type="Proteomes" id="UP001295423">
    <property type="component" value="Unassembled WGS sequence"/>
</dbReference>
<dbReference type="InterPro" id="IPR001930">
    <property type="entry name" value="Peptidase_M1"/>
</dbReference>
<dbReference type="Pfam" id="PF11940">
    <property type="entry name" value="DUF3458"/>
    <property type="match status" value="1"/>
</dbReference>
<evidence type="ECO:0000256" key="2">
    <source>
        <dbReference type="ARBA" id="ARBA00010136"/>
    </source>
</evidence>
<dbReference type="Gene3D" id="1.25.50.10">
    <property type="entry name" value="Peptidase M1, alanyl aminopeptidase, C-terminal domain"/>
    <property type="match status" value="1"/>
</dbReference>
<keyword evidence="8" id="KW-0482">Metalloprotease</keyword>
<feature type="compositionally biased region" description="Basic residues" evidence="9">
    <location>
        <begin position="1055"/>
        <end position="1073"/>
    </location>
</feature>
<evidence type="ECO:0000256" key="6">
    <source>
        <dbReference type="ARBA" id="ARBA00022801"/>
    </source>
</evidence>
<dbReference type="InterPro" id="IPR038438">
    <property type="entry name" value="PepN_Ig-like_sf"/>
</dbReference>
<dbReference type="Pfam" id="PF17432">
    <property type="entry name" value="DUF3458_C"/>
    <property type="match status" value="1"/>
</dbReference>
<dbReference type="SUPFAM" id="SSF63737">
    <property type="entry name" value="Leukotriene A4 hydrolase N-terminal domain"/>
    <property type="match status" value="1"/>
</dbReference>
<keyword evidence="7" id="KW-0862">Zinc</keyword>
<evidence type="ECO:0000256" key="7">
    <source>
        <dbReference type="ARBA" id="ARBA00022833"/>
    </source>
</evidence>
<dbReference type="SUPFAM" id="SSF55486">
    <property type="entry name" value="Metalloproteases ('zincins'), catalytic domain"/>
    <property type="match status" value="1"/>
</dbReference>
<sequence>MQGNAPKTTNQHDHDHNDGFLYRSDYTEPAYWVTHVNLDFQFYSENSVQVTSELTVVPNTAPAAAAAAADTTTNHKKKKNHNHNDNDDEAKNLILNGDSKRLQLISIALIHMSMDEEDKNHNDNGDDPSSSPIRLLTEGVDYEYDKDSPSDLIIFSSTLLGAGGSKGSIRLQLVVELDPTDSSINENNKGELSGLYFRDHMFCTHCEPSGFRQITYFPDRPDNCATYSRVRLEANQEQYPILLSNGNLIESGIVATAAAADGGNHDDDSSSVSPPIRHYAIFQDPHPKPSYIFGLVVANNHHLDCIRDSHVTSPSGKQVQLVLYGEPDQIPKLTFAMETLKKAMKWDEDTYGLEYDLDTYTIVAAKHFNIGAMENKGLNLFMTSLIATDPSCTTDVTYDLVEKTIAHEYFHNWSGNRVTVRDWFEFTLKEGLTVYRDQEFTSSHNTNVGSFSLATRIEAVKLLREKQFVEDASEKLRQPIRPERYLLSSSSSSSSQQHSLDSLATSTTYHKGAEVCRMYKTLVGKEGFRNGLNLYMSRHDGTGATCDDFWRAMADANNELVDLEQFPRWYSTAGTPTVSYEYHYCNENGTLELTLSQRLTHLTNEKDGGPLLQIPVAVGLLDKATGKEVVPTIIFDLKDRTETMVFDGLEGEVVPSLLRGFSAPVYLVPAKEQSKTDEEAYLSLLAAYDTDDFNRWEAMQELLTRFVLDLLDAEDELSKSSLEPVILNSFGNILTDPKVDASSKSYLLNLPTEAILLRSVPKPCDPVALLDARKRVMGIIGQFHQSALQEVYDDMTSKVLSIPIEDITDANSRAIRSLRNRCLEYLVAGHVFGKQPEQAAFLAKKHFEQANCFTDHLTAFRQIASLSGNTEAVQLRDKVTLEFFQLAFTESASESPSTSNTILNKWFQIQALADLEDALPRIQSLMQENPHFQANNAGRFRSLITSFTKNTRSFHTQAGYQFVGHIIRQMDRRSPILATEMARELAKWPQIKGEQADWMVTELRQIVAMEPISKPLLTTVSRALREMTRTSETVKAGGNATPPRSFGKVAAKPGTKSKKKNKKKTSKAKKGFA</sequence>
<feature type="compositionally biased region" description="Basic and acidic residues" evidence="9">
    <location>
        <begin position="82"/>
        <end position="91"/>
    </location>
</feature>
<keyword evidence="4" id="KW-0645">Protease</keyword>
<dbReference type="EMBL" id="CAKOGP040000224">
    <property type="protein sequence ID" value="CAJ1932723.1"/>
    <property type="molecule type" value="Genomic_DNA"/>
</dbReference>
<dbReference type="InterPro" id="IPR014782">
    <property type="entry name" value="Peptidase_M1_dom"/>
</dbReference>
<evidence type="ECO:0000313" key="13">
    <source>
        <dbReference type="EMBL" id="CAJ1932723.1"/>
    </source>
</evidence>
<dbReference type="Gene3D" id="2.60.40.1730">
    <property type="entry name" value="tricorn interacting facor f3 domain"/>
    <property type="match status" value="1"/>
</dbReference>
<dbReference type="PRINTS" id="PR00756">
    <property type="entry name" value="ALADIPTASE"/>
</dbReference>